<sequence length="198" mass="23222">MASLQDRREYEISYYDTMEHAARAAATYMIYGETRKPARGIPSPVIYDKIEKYRSEYLLEYEEEEEDTEETTEGKPDEGEGSKEEKKVKKKVKKRPVVGFGVRKFQYSPLVPLLYIDYEPPRAASTHPRYKTLPWLGLHFNVRALNKHGYIDDSKRPRSMCWRVEELESSHEELQKVFVKALESLSQSEIHQVLAAWE</sequence>
<protein>
    <submittedName>
        <fullName evidence="2">Uncharacterized protein</fullName>
    </submittedName>
</protein>
<dbReference type="AlphaFoldDB" id="A0A8H2ZZS5"/>
<evidence type="ECO:0000313" key="3">
    <source>
        <dbReference type="Proteomes" id="UP000663846"/>
    </source>
</evidence>
<feature type="compositionally biased region" description="Basic and acidic residues" evidence="1">
    <location>
        <begin position="72"/>
        <end position="87"/>
    </location>
</feature>
<accession>A0A8H2ZZS5</accession>
<dbReference type="EMBL" id="CAJMWS010000109">
    <property type="protein sequence ID" value="CAE6365342.1"/>
    <property type="molecule type" value="Genomic_DNA"/>
</dbReference>
<gene>
    <name evidence="2" type="ORF">RDB_LOCUS22383</name>
</gene>
<feature type="region of interest" description="Disordered" evidence="1">
    <location>
        <begin position="61"/>
        <end position="88"/>
    </location>
</feature>
<organism evidence="2 3">
    <name type="scientific">Rhizoctonia solani</name>
    <dbReference type="NCBI Taxonomy" id="456999"/>
    <lineage>
        <taxon>Eukaryota</taxon>
        <taxon>Fungi</taxon>
        <taxon>Dikarya</taxon>
        <taxon>Basidiomycota</taxon>
        <taxon>Agaricomycotina</taxon>
        <taxon>Agaricomycetes</taxon>
        <taxon>Cantharellales</taxon>
        <taxon>Ceratobasidiaceae</taxon>
        <taxon>Rhizoctonia</taxon>
    </lineage>
</organism>
<evidence type="ECO:0000313" key="2">
    <source>
        <dbReference type="EMBL" id="CAE6365342.1"/>
    </source>
</evidence>
<evidence type="ECO:0000256" key="1">
    <source>
        <dbReference type="SAM" id="MobiDB-lite"/>
    </source>
</evidence>
<dbReference type="Proteomes" id="UP000663846">
    <property type="component" value="Unassembled WGS sequence"/>
</dbReference>
<proteinExistence type="predicted"/>
<comment type="caution">
    <text evidence="2">The sequence shown here is derived from an EMBL/GenBank/DDBJ whole genome shotgun (WGS) entry which is preliminary data.</text>
</comment>
<feature type="compositionally biased region" description="Acidic residues" evidence="1">
    <location>
        <begin position="61"/>
        <end position="71"/>
    </location>
</feature>
<name>A0A8H2ZZS5_9AGAM</name>
<reference evidence="2" key="1">
    <citation type="submission" date="2021-01" db="EMBL/GenBank/DDBJ databases">
        <authorList>
            <person name="Kaushik A."/>
        </authorList>
    </citation>
    <scope>NUCLEOTIDE SEQUENCE</scope>
    <source>
        <strain evidence="2">AG1-1C</strain>
    </source>
</reference>